<proteinExistence type="predicted"/>
<dbReference type="NCBIfam" id="TIGR04183">
    <property type="entry name" value="Por_Secre_tail"/>
    <property type="match status" value="1"/>
</dbReference>
<dbReference type="InterPro" id="IPR013783">
    <property type="entry name" value="Ig-like_fold"/>
</dbReference>
<dbReference type="SMART" id="SM00642">
    <property type="entry name" value="Aamy"/>
    <property type="match status" value="1"/>
</dbReference>
<dbReference type="InterPro" id="IPR006047">
    <property type="entry name" value="GH13_cat_dom"/>
</dbReference>
<dbReference type="GO" id="GO:0005975">
    <property type="term" value="P:carbohydrate metabolic process"/>
    <property type="evidence" value="ECO:0007669"/>
    <property type="project" value="InterPro"/>
</dbReference>
<dbReference type="Pfam" id="PF00128">
    <property type="entry name" value="Alpha-amylase"/>
    <property type="match status" value="1"/>
</dbReference>
<dbReference type="InterPro" id="IPR017853">
    <property type="entry name" value="GH"/>
</dbReference>
<evidence type="ECO:0000256" key="2">
    <source>
        <dbReference type="SAM" id="SignalP"/>
    </source>
</evidence>
<dbReference type="CDD" id="cd11350">
    <property type="entry name" value="AmyAc_4"/>
    <property type="match status" value="1"/>
</dbReference>
<dbReference type="PANTHER" id="PTHR43651">
    <property type="entry name" value="1,4-ALPHA-GLUCAN-BRANCHING ENZYME"/>
    <property type="match status" value="1"/>
</dbReference>
<reference evidence="5" key="1">
    <citation type="submission" date="2020-08" db="EMBL/GenBank/DDBJ databases">
        <title>Lacibacter sp. S13-6-6 genome sequencing.</title>
        <authorList>
            <person name="Jin L."/>
        </authorList>
    </citation>
    <scope>NUCLEOTIDE SEQUENCE [LARGE SCALE GENOMIC DNA]</scope>
    <source>
        <strain evidence="5">S13-6-6</strain>
    </source>
</reference>
<keyword evidence="5" id="KW-1185">Reference proteome</keyword>
<dbReference type="EMBL" id="CP060007">
    <property type="protein sequence ID" value="QNA44887.1"/>
    <property type="molecule type" value="Genomic_DNA"/>
</dbReference>
<dbReference type="KEGG" id="lacs:H4075_01415"/>
<evidence type="ECO:0000313" key="4">
    <source>
        <dbReference type="EMBL" id="QNA44887.1"/>
    </source>
</evidence>
<name>A0A7G5XHD4_9BACT</name>
<evidence type="ECO:0000259" key="3">
    <source>
        <dbReference type="SMART" id="SM00642"/>
    </source>
</evidence>
<sequence>MRKFLLAYVFLCFAVNAGYAQLLSTDVAFPADASTIVITMDATKGNKGLQGFTGSVYLHTGLITSASGSQTDWKYTKGSWGTANAPVATRPDPVNKPNTWQFTINNIRTYYGVAAGEQILYITILFRNEAGTLVQRNIDGSDMYIKVYPANEFAVKFTSPAMQPTYVPTAEPLTAGTPPFTVPVTAVSSKNANLTLRFNSAQIATATAAQIINGSANVTTTCEQQITLEANDNGTIKRDTFNFFVPQASNPTGARPAGRKDGITFEDNNTKAVFILYAPLKTKVSLIGDFNNWTQTCSGQMKKDGDYFWTEVTGLTAGTQYRFQYVVDDAIRIADPYSELVLDPNNDQYIQSSTYPNMPAYPAGKTTGGIVGVITQGEAAYNWTSSGSYVRPDKRDLMVYELLVRDFVATHSWQTLKDTLNYIKNLGFNAVQLMPINEFDGNESWGYNPMYFFAPDKYYGSKNALKAFIDQAHSLGIAVIQDIAFNHATGQSPLAAMWWNAGANQTAANNPYFYETAQHPFNVFHDFNHNVEPTKYHVSRFIRHWLTEYRIDGFRWDLSKGFTNNFTSDVNSWNQYNQARINTWQRYYDSMQVVSPGSYCILEHLGNDDEEAELAKRGMMLWGIMHYNFAQNTQGLSTGTDINRAFWKNRSFWSDVSLNDKPHLITYAESHDEQRIMYDNINSGNTSNGAHNVRDTTVGLFRTEAMAAVLMGLPGPKMIWQFGEVGYDFSINRCPDGSISNDCRLANKPIRWDYYQQVRRKRLFETYSAMAKLRNLYKNTFRTPNLALGTNLGINLIKTIVVDHTDLKYVVVANFDVVQQTPTVTFPANGTFYDYTNGGTITVSGNQQAVTLAPGQFKIYLNQNVSGGVVTNVRDIIASNTDFRLSIYPNPVQQSAIVKYELPKSGKVSVQLINIQGQVIASKNMGFQLKGYQVFEMDRNSFAGMPLTAGHYVLQVRVDNLVRYEKVMVQQ</sequence>
<dbReference type="RefSeq" id="WP_182803461.1">
    <property type="nucleotide sequence ID" value="NZ_CP060007.1"/>
</dbReference>
<feature type="chain" id="PRO_5028956157" evidence="2">
    <location>
        <begin position="21"/>
        <end position="971"/>
    </location>
</feature>
<dbReference type="Pfam" id="PF02922">
    <property type="entry name" value="CBM_48"/>
    <property type="match status" value="1"/>
</dbReference>
<evidence type="ECO:0000313" key="5">
    <source>
        <dbReference type="Proteomes" id="UP000515344"/>
    </source>
</evidence>
<dbReference type="Gene3D" id="3.20.20.80">
    <property type="entry name" value="Glycosidases"/>
    <property type="match status" value="1"/>
</dbReference>
<dbReference type="InterPro" id="IPR014756">
    <property type="entry name" value="Ig_E-set"/>
</dbReference>
<gene>
    <name evidence="4" type="ORF">H4075_01415</name>
</gene>
<keyword evidence="1" id="KW-0119">Carbohydrate metabolism</keyword>
<dbReference type="Gene3D" id="2.60.40.10">
    <property type="entry name" value="Immunoglobulins"/>
    <property type="match status" value="1"/>
</dbReference>
<keyword evidence="2" id="KW-0732">Signal</keyword>
<dbReference type="InterPro" id="IPR004193">
    <property type="entry name" value="Glyco_hydro_13_N"/>
</dbReference>
<evidence type="ECO:0000256" key="1">
    <source>
        <dbReference type="ARBA" id="ARBA00023277"/>
    </source>
</evidence>
<dbReference type="GO" id="GO:0004553">
    <property type="term" value="F:hydrolase activity, hydrolyzing O-glycosyl compounds"/>
    <property type="evidence" value="ECO:0007669"/>
    <property type="project" value="InterPro"/>
</dbReference>
<dbReference type="SUPFAM" id="SSF81296">
    <property type="entry name" value="E set domains"/>
    <property type="match status" value="1"/>
</dbReference>
<organism evidence="4 5">
    <name type="scientific">Lacibacter sediminis</name>
    <dbReference type="NCBI Taxonomy" id="2760713"/>
    <lineage>
        <taxon>Bacteria</taxon>
        <taxon>Pseudomonadati</taxon>
        <taxon>Bacteroidota</taxon>
        <taxon>Chitinophagia</taxon>
        <taxon>Chitinophagales</taxon>
        <taxon>Chitinophagaceae</taxon>
        <taxon>Lacibacter</taxon>
    </lineage>
</organism>
<dbReference type="AlphaFoldDB" id="A0A7G5XHD4"/>
<feature type="domain" description="Glycosyl hydrolase family 13 catalytic" evidence="3">
    <location>
        <begin position="401"/>
        <end position="774"/>
    </location>
</feature>
<dbReference type="InterPro" id="IPR026444">
    <property type="entry name" value="Secre_tail"/>
</dbReference>
<feature type="signal peptide" evidence="2">
    <location>
        <begin position="1"/>
        <end position="20"/>
    </location>
</feature>
<dbReference type="SUPFAM" id="SSF51445">
    <property type="entry name" value="(Trans)glycosidases"/>
    <property type="match status" value="1"/>
</dbReference>
<protein>
    <submittedName>
        <fullName evidence="4">T9SS type A sorting domain-containing protein</fullName>
    </submittedName>
</protein>
<accession>A0A7G5XHD4</accession>
<dbReference type="Proteomes" id="UP000515344">
    <property type="component" value="Chromosome"/>
</dbReference>